<evidence type="ECO:0000256" key="1">
    <source>
        <dbReference type="SAM" id="MobiDB-lite"/>
    </source>
</evidence>
<keyword evidence="2" id="KW-0812">Transmembrane</keyword>
<dbReference type="EMBL" id="CP134184">
    <property type="protein sequence ID" value="WPA95807.1"/>
    <property type="molecule type" value="Genomic_DNA"/>
</dbReference>
<evidence type="ECO:0000313" key="6">
    <source>
        <dbReference type="Proteomes" id="UP000230605"/>
    </source>
</evidence>
<evidence type="ECO:0008006" key="8">
    <source>
        <dbReference type="Google" id="ProtNLM"/>
    </source>
</evidence>
<feature type="compositionally biased region" description="Basic and acidic residues" evidence="1">
    <location>
        <begin position="262"/>
        <end position="273"/>
    </location>
</feature>
<keyword evidence="3" id="KW-0732">Signal</keyword>
<sequence length="292" mass="30489">MRTVILGTIFAGLTTSLTLAATAAQCYYPDGSESTDVACNATAAAATGGYSACCSSSSYCMDNGLCLDTGILKRMSCTDKTFKDKTCPQYCITENMGDPYAVTPCTATTFTCGISPANCSVAASVFPVTDLKEIVLKADQLATAMSAAGLPTSSIDPTSTPTETLPILTVTATGTLTPANPAAKYTITQLIGVGAGLGVPMLLAIGVLTYLLVAEKRRHSVREIGEGAFRPPPTMESRDGNSWSAWSETTKVGTVPRIPTFDSHRLQDLEGRPKGGQNSRKSSLALSSNRGR</sequence>
<proteinExistence type="predicted"/>
<keyword evidence="2" id="KW-0472">Membrane</keyword>
<dbReference type="EMBL" id="LKMD01000100">
    <property type="protein sequence ID" value="PIB02232.1"/>
    <property type="molecule type" value="Genomic_DNA"/>
</dbReference>
<evidence type="ECO:0000313" key="4">
    <source>
        <dbReference type="EMBL" id="PIB02232.1"/>
    </source>
</evidence>
<evidence type="ECO:0000256" key="3">
    <source>
        <dbReference type="SAM" id="SignalP"/>
    </source>
</evidence>
<evidence type="ECO:0000313" key="5">
    <source>
        <dbReference type="EMBL" id="WPA95807.1"/>
    </source>
</evidence>
<gene>
    <name evidence="4" type="ORF">CB0940_00391</name>
    <name evidence="5" type="ORF">RHO25_000410</name>
</gene>
<dbReference type="Proteomes" id="UP000230605">
    <property type="component" value="Chromosome 1"/>
</dbReference>
<dbReference type="Proteomes" id="UP001302367">
    <property type="component" value="Chromosome 1"/>
</dbReference>
<feature type="transmembrane region" description="Helical" evidence="2">
    <location>
        <begin position="190"/>
        <end position="213"/>
    </location>
</feature>
<dbReference type="AlphaFoldDB" id="A0A2G5IBZ5"/>
<organism evidence="4 6">
    <name type="scientific">Cercospora beticola</name>
    <name type="common">Sugarbeet leaf spot fungus</name>
    <dbReference type="NCBI Taxonomy" id="122368"/>
    <lineage>
        <taxon>Eukaryota</taxon>
        <taxon>Fungi</taxon>
        <taxon>Dikarya</taxon>
        <taxon>Ascomycota</taxon>
        <taxon>Pezizomycotina</taxon>
        <taxon>Dothideomycetes</taxon>
        <taxon>Dothideomycetidae</taxon>
        <taxon>Mycosphaerellales</taxon>
        <taxon>Mycosphaerellaceae</taxon>
        <taxon>Cercospora</taxon>
    </lineage>
</organism>
<evidence type="ECO:0000256" key="2">
    <source>
        <dbReference type="SAM" id="Phobius"/>
    </source>
</evidence>
<feature type="chain" id="PRO_5013915584" description="Mid2 domain-containing protein" evidence="3">
    <location>
        <begin position="21"/>
        <end position="292"/>
    </location>
</feature>
<dbReference type="OrthoDB" id="5215637at2759"/>
<name>A0A2G5IBZ5_CERBT</name>
<reference evidence="4 6" key="1">
    <citation type="submission" date="2015-10" db="EMBL/GenBank/DDBJ databases">
        <title>The cercosporin biosynthetic gene cluster was horizontally transferred to several fungal lineages and shown to be expanded in Cercospora beticola based on microsynteny with recipient genomes.</title>
        <authorList>
            <person name="De Jonge R."/>
            <person name="Ebert M.K."/>
            <person name="Suttle J.C."/>
            <person name="Jurick Ii W.M."/>
            <person name="Secor G.A."/>
            <person name="Thomma B.P."/>
            <person name="Van De Peer Y."/>
            <person name="Bolton M.D."/>
        </authorList>
    </citation>
    <scope>NUCLEOTIDE SEQUENCE [LARGE SCALE GENOMIC DNA]</scope>
    <source>
        <strain evidence="4 6">09-40</strain>
    </source>
</reference>
<feature type="compositionally biased region" description="Polar residues" evidence="1">
    <location>
        <begin position="276"/>
        <end position="292"/>
    </location>
</feature>
<protein>
    <recommendedName>
        <fullName evidence="8">Mid2 domain-containing protein</fullName>
    </recommendedName>
</protein>
<keyword evidence="2" id="KW-1133">Transmembrane helix</keyword>
<feature type="region of interest" description="Disordered" evidence="1">
    <location>
        <begin position="225"/>
        <end position="292"/>
    </location>
</feature>
<feature type="compositionally biased region" description="Polar residues" evidence="1">
    <location>
        <begin position="240"/>
        <end position="252"/>
    </location>
</feature>
<reference evidence="5 7" key="2">
    <citation type="submission" date="2023-09" db="EMBL/GenBank/DDBJ databases">
        <title>Complete-Gapless Cercospora beticola genome.</title>
        <authorList>
            <person name="Wyatt N.A."/>
            <person name="Spanner R.E."/>
            <person name="Bolton M.D."/>
        </authorList>
    </citation>
    <scope>NUCLEOTIDE SEQUENCE [LARGE SCALE GENOMIC DNA]</scope>
    <source>
        <strain evidence="5">Cb09-40</strain>
    </source>
</reference>
<accession>A0A2G5IBZ5</accession>
<evidence type="ECO:0000313" key="7">
    <source>
        <dbReference type="Proteomes" id="UP001302367"/>
    </source>
</evidence>
<keyword evidence="7" id="KW-1185">Reference proteome</keyword>
<feature type="signal peptide" evidence="3">
    <location>
        <begin position="1"/>
        <end position="20"/>
    </location>
</feature>